<keyword evidence="2" id="KW-1185">Reference proteome</keyword>
<dbReference type="SUPFAM" id="SSF55961">
    <property type="entry name" value="Bet v1-like"/>
    <property type="match status" value="1"/>
</dbReference>
<dbReference type="EMBL" id="JAGUCO010000003">
    <property type="protein sequence ID" value="MBS2097808.1"/>
    <property type="molecule type" value="Genomic_DNA"/>
</dbReference>
<evidence type="ECO:0000313" key="1">
    <source>
        <dbReference type="EMBL" id="MBS2097808.1"/>
    </source>
</evidence>
<organism evidence="1 2">
    <name type="scientific">Carboxylicivirga linearis</name>
    <dbReference type="NCBI Taxonomy" id="1628157"/>
    <lineage>
        <taxon>Bacteria</taxon>
        <taxon>Pseudomonadati</taxon>
        <taxon>Bacteroidota</taxon>
        <taxon>Bacteroidia</taxon>
        <taxon>Marinilabiliales</taxon>
        <taxon>Marinilabiliaceae</taxon>
        <taxon>Carboxylicivirga</taxon>
    </lineage>
</organism>
<gene>
    <name evidence="1" type="ORF">KEM10_05915</name>
</gene>
<evidence type="ECO:0008006" key="3">
    <source>
        <dbReference type="Google" id="ProtNLM"/>
    </source>
</evidence>
<proteinExistence type="predicted"/>
<protein>
    <recommendedName>
        <fullName evidence="3">SRPBCC family protein</fullName>
    </recommendedName>
</protein>
<comment type="caution">
    <text evidence="1">The sequence shown here is derived from an EMBL/GenBank/DDBJ whole genome shotgun (WGS) entry which is preliminary data.</text>
</comment>
<name>A0ABS5JSM1_9BACT</name>
<sequence length="162" mass="19222">MTPTTSTIQKSFTYTQTNHASIDKVFPLLCPVREKDWLDDWEYRMIYSQSGLIEENCVFATPNEKELETIWHVTIYDKENHRIEFVRVTPGENVVRINIRLEAASENQTLVHITYLYTGLNQKQNHYIKNQLANHFNSSMLWWETAINYYLKNGEMLRKDTV</sequence>
<evidence type="ECO:0000313" key="2">
    <source>
        <dbReference type="Proteomes" id="UP000708576"/>
    </source>
</evidence>
<dbReference type="Proteomes" id="UP000708576">
    <property type="component" value="Unassembled WGS sequence"/>
</dbReference>
<dbReference type="RefSeq" id="WP_212214695.1">
    <property type="nucleotide sequence ID" value="NZ_JAGUCO010000003.1"/>
</dbReference>
<reference evidence="1 2" key="1">
    <citation type="journal article" date="2015" name="Int. J. Syst. Evol. Microbiol.">
        <title>Carboxylicivirga linearis sp. nov., isolated from a sea cucumber culture pond.</title>
        <authorList>
            <person name="Wang F.Q."/>
            <person name="Zhou Y.X."/>
            <person name="Lin X.Z."/>
            <person name="Chen G.J."/>
            <person name="Du Z.J."/>
        </authorList>
    </citation>
    <scope>NUCLEOTIDE SEQUENCE [LARGE SCALE GENOMIC DNA]</scope>
    <source>
        <strain evidence="1 2">FB218</strain>
    </source>
</reference>
<accession>A0ABS5JSM1</accession>